<dbReference type="EMBL" id="JAWWNJ010000074">
    <property type="protein sequence ID" value="KAK7006836.1"/>
    <property type="molecule type" value="Genomic_DNA"/>
</dbReference>
<reference evidence="2 3" key="1">
    <citation type="journal article" date="2024" name="J Genomics">
        <title>Draft genome sequencing and assembly of Favolaschia claudopus CIRM-BRFM 2984 isolated from oak limbs.</title>
        <authorList>
            <person name="Navarro D."/>
            <person name="Drula E."/>
            <person name="Chaduli D."/>
            <person name="Cazenave R."/>
            <person name="Ahrendt S."/>
            <person name="Wang J."/>
            <person name="Lipzen A."/>
            <person name="Daum C."/>
            <person name="Barry K."/>
            <person name="Grigoriev I.V."/>
            <person name="Favel A."/>
            <person name="Rosso M.N."/>
            <person name="Martin F."/>
        </authorList>
    </citation>
    <scope>NUCLEOTIDE SEQUENCE [LARGE SCALE GENOMIC DNA]</scope>
    <source>
        <strain evidence="2 3">CIRM-BRFM 2984</strain>
    </source>
</reference>
<feature type="compositionally biased region" description="Basic and acidic residues" evidence="1">
    <location>
        <begin position="167"/>
        <end position="180"/>
    </location>
</feature>
<evidence type="ECO:0000256" key="1">
    <source>
        <dbReference type="SAM" id="MobiDB-lite"/>
    </source>
</evidence>
<evidence type="ECO:0000313" key="3">
    <source>
        <dbReference type="Proteomes" id="UP001362999"/>
    </source>
</evidence>
<dbReference type="AlphaFoldDB" id="A0AAW0AD58"/>
<organism evidence="2 3">
    <name type="scientific">Favolaschia claudopus</name>
    <dbReference type="NCBI Taxonomy" id="2862362"/>
    <lineage>
        <taxon>Eukaryota</taxon>
        <taxon>Fungi</taxon>
        <taxon>Dikarya</taxon>
        <taxon>Basidiomycota</taxon>
        <taxon>Agaricomycotina</taxon>
        <taxon>Agaricomycetes</taxon>
        <taxon>Agaricomycetidae</taxon>
        <taxon>Agaricales</taxon>
        <taxon>Marasmiineae</taxon>
        <taxon>Mycenaceae</taxon>
        <taxon>Favolaschia</taxon>
    </lineage>
</organism>
<gene>
    <name evidence="2" type="ORF">R3P38DRAFT_2793520</name>
</gene>
<dbReference type="Proteomes" id="UP001362999">
    <property type="component" value="Unassembled WGS sequence"/>
</dbReference>
<comment type="caution">
    <text evidence="2">The sequence shown here is derived from an EMBL/GenBank/DDBJ whole genome shotgun (WGS) entry which is preliminary data.</text>
</comment>
<name>A0AAW0AD58_9AGAR</name>
<accession>A0AAW0AD58</accession>
<evidence type="ECO:0000313" key="2">
    <source>
        <dbReference type="EMBL" id="KAK7006836.1"/>
    </source>
</evidence>
<feature type="region of interest" description="Disordered" evidence="1">
    <location>
        <begin position="158"/>
        <end position="180"/>
    </location>
</feature>
<keyword evidence="3" id="KW-1185">Reference proteome</keyword>
<proteinExistence type="predicted"/>
<sequence>MRKGKSATTSYEQQHAEANHISVEAAEATHMVNPVRRNAKKFEFARGANEMGVQGEVPAQREVVCRPLFTSREQATLHTSFTIGSERAYQGLNIKMNSATAASPFRATKIHQRDEEVETRMREIVRVCDNGTGKDWMLLGSSLQCRLGRSAFGLDRGGGTDMGPADLSRRARDAGRKDATAQRHASRVVVLVFHRSLRTTIFSSTRRKV</sequence>
<protein>
    <submittedName>
        <fullName evidence="2">Uncharacterized protein</fullName>
    </submittedName>
</protein>